<organism evidence="3 4">
    <name type="scientific">Nakamurella flavida</name>
    <dbReference type="NCBI Taxonomy" id="363630"/>
    <lineage>
        <taxon>Bacteria</taxon>
        <taxon>Bacillati</taxon>
        <taxon>Actinomycetota</taxon>
        <taxon>Actinomycetes</taxon>
        <taxon>Nakamurellales</taxon>
        <taxon>Nakamurellaceae</taxon>
        <taxon>Nakamurella</taxon>
    </lineage>
</organism>
<keyword evidence="2" id="KW-0812">Transmembrane</keyword>
<proteinExistence type="predicted"/>
<feature type="transmembrane region" description="Helical" evidence="2">
    <location>
        <begin position="71"/>
        <end position="93"/>
    </location>
</feature>
<keyword evidence="2" id="KW-0472">Membrane</keyword>
<evidence type="ECO:0000313" key="4">
    <source>
        <dbReference type="Proteomes" id="UP000663801"/>
    </source>
</evidence>
<dbReference type="Proteomes" id="UP000663801">
    <property type="component" value="Unassembled WGS sequence"/>
</dbReference>
<feature type="transmembrane region" description="Helical" evidence="2">
    <location>
        <begin position="140"/>
        <end position="157"/>
    </location>
</feature>
<feature type="region of interest" description="Disordered" evidence="1">
    <location>
        <begin position="1"/>
        <end position="24"/>
    </location>
</feature>
<evidence type="ECO:0000256" key="2">
    <source>
        <dbReference type="SAM" id="Phobius"/>
    </source>
</evidence>
<dbReference type="AlphaFoldDB" id="A0A939C075"/>
<feature type="transmembrane region" description="Helical" evidence="2">
    <location>
        <begin position="105"/>
        <end position="128"/>
    </location>
</feature>
<protein>
    <submittedName>
        <fullName evidence="3">Uncharacterized protein</fullName>
    </submittedName>
</protein>
<comment type="caution">
    <text evidence="3">The sequence shown here is derived from an EMBL/GenBank/DDBJ whole genome shotgun (WGS) entry which is preliminary data.</text>
</comment>
<keyword evidence="2" id="KW-1133">Transmembrane helix</keyword>
<evidence type="ECO:0000256" key="1">
    <source>
        <dbReference type="SAM" id="MobiDB-lite"/>
    </source>
</evidence>
<reference evidence="3" key="1">
    <citation type="submission" date="2021-01" db="EMBL/GenBank/DDBJ databases">
        <title>KCTC 19127 draft genome.</title>
        <authorList>
            <person name="An D."/>
        </authorList>
    </citation>
    <scope>NUCLEOTIDE SEQUENCE</scope>
    <source>
        <strain evidence="3">KCTC 19127</strain>
    </source>
</reference>
<dbReference type="EMBL" id="JAERWL010000007">
    <property type="protein sequence ID" value="MBM9476428.1"/>
    <property type="molecule type" value="Genomic_DNA"/>
</dbReference>
<evidence type="ECO:0000313" key="3">
    <source>
        <dbReference type="EMBL" id="MBM9476428.1"/>
    </source>
</evidence>
<dbReference type="RefSeq" id="WP_205256539.1">
    <property type="nucleotide sequence ID" value="NZ_BAAAPV010000001.1"/>
</dbReference>
<name>A0A939C075_9ACTN</name>
<accession>A0A939C075</accession>
<sequence>MAGGPVIAEPVEPGAGTSSGATVAPLRPRHAVDPAGYLYGALVAAAVLTLVDDPQGEPGSRGQTSGEVMAHLAVVVGTLLIYFVVHVYTRVLGTRATAEPTDRRVWSGVVHECSILAGGVPAMAVYLACALVNPEHAGTWALWVTTVLFGVLTWLLARRAGVRGFLLGLEAVAMTMLGYLMIVLKAALQ</sequence>
<feature type="transmembrane region" description="Helical" evidence="2">
    <location>
        <begin position="164"/>
        <end position="188"/>
    </location>
</feature>
<keyword evidence="4" id="KW-1185">Reference proteome</keyword>
<gene>
    <name evidence="3" type="ORF">JL107_08250</name>
</gene>